<dbReference type="PRINTS" id="PR00449">
    <property type="entry name" value="RASTRNSFRMNG"/>
</dbReference>
<feature type="region of interest" description="Disordered" evidence="2">
    <location>
        <begin position="1"/>
        <end position="20"/>
    </location>
</feature>
<dbReference type="SMART" id="SM00177">
    <property type="entry name" value="ARF"/>
    <property type="match status" value="1"/>
</dbReference>
<protein>
    <submittedName>
        <fullName evidence="3">Rab GTP-binding protein, putative</fullName>
    </submittedName>
</protein>
<evidence type="ECO:0000256" key="1">
    <source>
        <dbReference type="ARBA" id="ARBA00022741"/>
    </source>
</evidence>
<dbReference type="FunFam" id="3.40.50.300:FF:000808">
    <property type="entry name" value="Small GTP-binding protein, putative"/>
    <property type="match status" value="1"/>
</dbReference>
<dbReference type="SMART" id="SM00173">
    <property type="entry name" value="RAS"/>
    <property type="match status" value="1"/>
</dbReference>
<reference evidence="4" key="1">
    <citation type="submission" date="2015-09" db="EMBL/GenBank/DDBJ databases">
        <authorList>
            <consortium name="Pathogen Informatics"/>
        </authorList>
    </citation>
    <scope>NUCLEOTIDE SEQUENCE [LARGE SCALE GENOMIC DNA]</scope>
    <source>
        <strain evidence="4">Lake Konstanz</strain>
    </source>
</reference>
<dbReference type="OrthoDB" id="63533at2759"/>
<dbReference type="Proteomes" id="UP000051952">
    <property type="component" value="Unassembled WGS sequence"/>
</dbReference>
<keyword evidence="1" id="KW-0547">Nucleotide-binding</keyword>
<dbReference type="SMART" id="SM00175">
    <property type="entry name" value="RAB"/>
    <property type="match status" value="1"/>
</dbReference>
<dbReference type="VEuPathDB" id="TriTrypDB:BSAL_29920"/>
<keyword evidence="4" id="KW-1185">Reference proteome</keyword>
<dbReference type="Pfam" id="PF00071">
    <property type="entry name" value="Ras"/>
    <property type="match status" value="1"/>
</dbReference>
<dbReference type="PROSITE" id="PS51419">
    <property type="entry name" value="RAB"/>
    <property type="match status" value="1"/>
</dbReference>
<dbReference type="InterPro" id="IPR027417">
    <property type="entry name" value="P-loop_NTPase"/>
</dbReference>
<sequence length="228" mass="25665">MSWKERSSFNSKRSLNSGDGQPAEVAEFKIVMVGTMGVGKTSLAARYVKDTYREFVNPTIGASYLWRKERIDEKEVKFSIWDTAGQEQFYALVPMYFRDAEAVILVVDVTRDTCEDEAMLWLEKVKQSAPSTALVFLTLNKVDMEGERVYTLESAEHFCRSASSFRMHAAEVSAKTGDGVHDLFDTIGRACLNKNSSDKPGDSKSKETVRLKNERSKDERGGEKKCPC</sequence>
<organism evidence="3 4">
    <name type="scientific">Bodo saltans</name>
    <name type="common">Flagellated protozoan</name>
    <dbReference type="NCBI Taxonomy" id="75058"/>
    <lineage>
        <taxon>Eukaryota</taxon>
        <taxon>Discoba</taxon>
        <taxon>Euglenozoa</taxon>
        <taxon>Kinetoplastea</taxon>
        <taxon>Metakinetoplastina</taxon>
        <taxon>Eubodonida</taxon>
        <taxon>Bodonidae</taxon>
        <taxon>Bodo</taxon>
    </lineage>
</organism>
<evidence type="ECO:0000313" key="4">
    <source>
        <dbReference type="Proteomes" id="UP000051952"/>
    </source>
</evidence>
<dbReference type="SUPFAM" id="SSF52540">
    <property type="entry name" value="P-loop containing nucleoside triphosphate hydrolases"/>
    <property type="match status" value="1"/>
</dbReference>
<name>A0A0S4JHS1_BODSA</name>
<feature type="compositionally biased region" description="Polar residues" evidence="2">
    <location>
        <begin position="8"/>
        <end position="19"/>
    </location>
</feature>
<dbReference type="InterPro" id="IPR001806">
    <property type="entry name" value="Small_GTPase"/>
</dbReference>
<dbReference type="SMART" id="SM00174">
    <property type="entry name" value="RHO"/>
    <property type="match status" value="1"/>
</dbReference>
<dbReference type="OMA" id="RDTCEDE"/>
<accession>A0A0S4JHS1</accession>
<dbReference type="GO" id="GO:0005525">
    <property type="term" value="F:GTP binding"/>
    <property type="evidence" value="ECO:0007669"/>
    <property type="project" value="InterPro"/>
</dbReference>
<dbReference type="InterPro" id="IPR005225">
    <property type="entry name" value="Small_GTP-bd"/>
</dbReference>
<gene>
    <name evidence="3" type="ORF">BSAL_29920</name>
</gene>
<feature type="region of interest" description="Disordered" evidence="2">
    <location>
        <begin position="194"/>
        <end position="228"/>
    </location>
</feature>
<dbReference type="AlphaFoldDB" id="A0A0S4JHS1"/>
<dbReference type="Gene3D" id="3.40.50.300">
    <property type="entry name" value="P-loop containing nucleotide triphosphate hydrolases"/>
    <property type="match status" value="1"/>
</dbReference>
<dbReference type="NCBIfam" id="TIGR00231">
    <property type="entry name" value="small_GTP"/>
    <property type="match status" value="1"/>
</dbReference>
<evidence type="ECO:0000313" key="3">
    <source>
        <dbReference type="EMBL" id="CUG91040.1"/>
    </source>
</evidence>
<evidence type="ECO:0000256" key="2">
    <source>
        <dbReference type="SAM" id="MobiDB-lite"/>
    </source>
</evidence>
<dbReference type="EMBL" id="CYKH01001888">
    <property type="protein sequence ID" value="CUG91040.1"/>
    <property type="molecule type" value="Genomic_DNA"/>
</dbReference>
<proteinExistence type="predicted"/>
<dbReference type="GO" id="GO:0003924">
    <property type="term" value="F:GTPase activity"/>
    <property type="evidence" value="ECO:0007669"/>
    <property type="project" value="InterPro"/>
</dbReference>
<feature type="compositionally biased region" description="Basic and acidic residues" evidence="2">
    <location>
        <begin position="196"/>
        <end position="228"/>
    </location>
</feature>
<dbReference type="PROSITE" id="PS51421">
    <property type="entry name" value="RAS"/>
    <property type="match status" value="1"/>
</dbReference>
<dbReference type="PANTHER" id="PTHR47978">
    <property type="match status" value="1"/>
</dbReference>